<sequence length="177" mass="19220">MSEDSDQRATAFQLTLRTVDDDVEPEVWRATIHSGGVTRFGGETGAAEATVYRVHYANPRWAEQLQDAEADLTSISSAFVDRELISLLDESSLFTDNLCVIASIHVEDARQGPSLSHELVRSIARVFDGDTIALLTARRTGNDGATGFWADRAHWAAIGFVDIPGTTSMILPVGARS</sequence>
<comment type="caution">
    <text evidence="1">The sequence shown here is derived from an EMBL/GenBank/DDBJ whole genome shotgun (WGS) entry which is preliminary data.</text>
</comment>
<dbReference type="EMBL" id="BJML01000001">
    <property type="protein sequence ID" value="GEB44502.1"/>
    <property type="molecule type" value="Genomic_DNA"/>
</dbReference>
<accession>A0A4Y3QH72</accession>
<reference evidence="1 2" key="1">
    <citation type="submission" date="2019-06" db="EMBL/GenBank/DDBJ databases">
        <title>Whole genome shotgun sequence of Microbacterium testaceum NBRC 12675.</title>
        <authorList>
            <person name="Hosoyama A."/>
            <person name="Uohara A."/>
            <person name="Ohji S."/>
            <person name="Ichikawa N."/>
        </authorList>
    </citation>
    <scope>NUCLEOTIDE SEQUENCE [LARGE SCALE GENOMIC DNA]</scope>
    <source>
        <strain evidence="1 2">NBRC 12675</strain>
    </source>
</reference>
<evidence type="ECO:0000313" key="1">
    <source>
        <dbReference type="EMBL" id="GEB44502.1"/>
    </source>
</evidence>
<protein>
    <submittedName>
        <fullName evidence="1">Uncharacterized protein</fullName>
    </submittedName>
</protein>
<dbReference type="AlphaFoldDB" id="A0A4Y3QH72"/>
<name>A0A4Y3QH72_MICTE</name>
<dbReference type="RefSeq" id="WP_103210148.1">
    <property type="nucleotide sequence ID" value="NZ_BJML01000001.1"/>
</dbReference>
<dbReference type="GeneID" id="57143157"/>
<proteinExistence type="predicted"/>
<organism evidence="1 2">
    <name type="scientific">Microbacterium testaceum</name>
    <name type="common">Aureobacterium testaceum</name>
    <name type="synonym">Brevibacterium testaceum</name>
    <dbReference type="NCBI Taxonomy" id="2033"/>
    <lineage>
        <taxon>Bacteria</taxon>
        <taxon>Bacillati</taxon>
        <taxon>Actinomycetota</taxon>
        <taxon>Actinomycetes</taxon>
        <taxon>Micrococcales</taxon>
        <taxon>Microbacteriaceae</taxon>
        <taxon>Microbacterium</taxon>
    </lineage>
</organism>
<dbReference type="OrthoDB" id="5079639at2"/>
<gene>
    <name evidence="1" type="ORF">MTE01_04470</name>
</gene>
<dbReference type="Proteomes" id="UP000319525">
    <property type="component" value="Unassembled WGS sequence"/>
</dbReference>
<evidence type="ECO:0000313" key="2">
    <source>
        <dbReference type="Proteomes" id="UP000319525"/>
    </source>
</evidence>